<accession>A0A1R2CER9</accession>
<evidence type="ECO:0000313" key="2">
    <source>
        <dbReference type="EMBL" id="OMJ87509.1"/>
    </source>
</evidence>
<sequence>MSVKALKNRKSEFPINRSSRLNSSLSIYISPLKAPKNLPSQKIVSKPLSMHVKVKHQSLLIPPSISLDSSIISNKSSYLPKIDDKDKSKNNHSPEYFKKKIDKLLEKTPNDNSNAENQLQIFIEIYNEIALILEPYTGFLGYLKDNIVKLAKNNDSGNQKFLEDIEKLKREKIALLKRLNFVNEDFERLKKENDLINKKLQYMGKYNSVDYEELVESSLKKTEILEKQKMKIEELTVNLIILKKTLDKLKSNGVDIYKAIGEVDAEMSKPYYIG</sequence>
<organism evidence="2 3">
    <name type="scientific">Stentor coeruleus</name>
    <dbReference type="NCBI Taxonomy" id="5963"/>
    <lineage>
        <taxon>Eukaryota</taxon>
        <taxon>Sar</taxon>
        <taxon>Alveolata</taxon>
        <taxon>Ciliophora</taxon>
        <taxon>Postciliodesmatophora</taxon>
        <taxon>Heterotrichea</taxon>
        <taxon>Heterotrichida</taxon>
        <taxon>Stentoridae</taxon>
        <taxon>Stentor</taxon>
    </lineage>
</organism>
<dbReference type="EMBL" id="MPUH01000175">
    <property type="protein sequence ID" value="OMJ87509.1"/>
    <property type="molecule type" value="Genomic_DNA"/>
</dbReference>
<proteinExistence type="predicted"/>
<keyword evidence="1" id="KW-0175">Coiled coil</keyword>
<keyword evidence="3" id="KW-1185">Reference proteome</keyword>
<name>A0A1R2CER9_9CILI</name>
<dbReference type="Proteomes" id="UP000187209">
    <property type="component" value="Unassembled WGS sequence"/>
</dbReference>
<feature type="coiled-coil region" evidence="1">
    <location>
        <begin position="225"/>
        <end position="252"/>
    </location>
</feature>
<protein>
    <submittedName>
        <fullName evidence="2">Uncharacterized protein</fullName>
    </submittedName>
</protein>
<evidence type="ECO:0000256" key="1">
    <source>
        <dbReference type="SAM" id="Coils"/>
    </source>
</evidence>
<gene>
    <name evidence="2" type="ORF">SteCoe_10763</name>
</gene>
<comment type="caution">
    <text evidence="2">The sequence shown here is derived from an EMBL/GenBank/DDBJ whole genome shotgun (WGS) entry which is preliminary data.</text>
</comment>
<evidence type="ECO:0000313" key="3">
    <source>
        <dbReference type="Proteomes" id="UP000187209"/>
    </source>
</evidence>
<dbReference type="AlphaFoldDB" id="A0A1R2CER9"/>
<reference evidence="2 3" key="1">
    <citation type="submission" date="2016-11" db="EMBL/GenBank/DDBJ databases">
        <title>The macronuclear genome of Stentor coeruleus: a giant cell with tiny introns.</title>
        <authorList>
            <person name="Slabodnick M."/>
            <person name="Ruby J.G."/>
            <person name="Reiff S.B."/>
            <person name="Swart E.C."/>
            <person name="Gosai S."/>
            <person name="Prabakaran S."/>
            <person name="Witkowska E."/>
            <person name="Larue G.E."/>
            <person name="Fisher S."/>
            <person name="Freeman R.M."/>
            <person name="Gunawardena J."/>
            <person name="Chu W."/>
            <person name="Stover N.A."/>
            <person name="Gregory B.D."/>
            <person name="Nowacki M."/>
            <person name="Derisi J."/>
            <person name="Roy S.W."/>
            <person name="Marshall W.F."/>
            <person name="Sood P."/>
        </authorList>
    </citation>
    <scope>NUCLEOTIDE SEQUENCE [LARGE SCALE GENOMIC DNA]</scope>
    <source>
        <strain evidence="2">WM001</strain>
    </source>
</reference>
<feature type="coiled-coil region" evidence="1">
    <location>
        <begin position="158"/>
        <end position="199"/>
    </location>
</feature>